<dbReference type="OrthoDB" id="6028273at2"/>
<dbReference type="KEGG" id="lez:GLE_4420"/>
<dbReference type="AlphaFoldDB" id="A0A0S2DMS2"/>
<evidence type="ECO:0000313" key="1">
    <source>
        <dbReference type="EMBL" id="ALN59761.1"/>
    </source>
</evidence>
<protein>
    <submittedName>
        <fullName evidence="1">Uncharacterized protein</fullName>
    </submittedName>
</protein>
<sequence>MNMRKSGRVAAIAALWGLALAGAALPAAAADWVHSGRYQYFSEGPLGGNGSNGCQGGATPLASGDCIADPGTGWAANFNAAMAAADAVEATGVCVLGYQYPSSCRFAGYALNGQGVSASENFYAPNDLPRPCVAGTYAVGYVIFRRVVDAQDGSADDRGIESDYSADEYQCR</sequence>
<dbReference type="PATRIC" id="fig|69.6.peg.4358"/>
<accession>A0A0S2DMS2</accession>
<dbReference type="EMBL" id="CP013140">
    <property type="protein sequence ID" value="ALN59761.1"/>
    <property type="molecule type" value="Genomic_DNA"/>
</dbReference>
<gene>
    <name evidence="1" type="ORF">GLE_4420</name>
</gene>
<organism evidence="1 2">
    <name type="scientific">Lysobacter enzymogenes</name>
    <dbReference type="NCBI Taxonomy" id="69"/>
    <lineage>
        <taxon>Bacteria</taxon>
        <taxon>Pseudomonadati</taxon>
        <taxon>Pseudomonadota</taxon>
        <taxon>Gammaproteobacteria</taxon>
        <taxon>Lysobacterales</taxon>
        <taxon>Lysobacteraceae</taxon>
        <taxon>Lysobacter</taxon>
    </lineage>
</organism>
<proteinExistence type="predicted"/>
<reference evidence="1 2" key="1">
    <citation type="submission" date="2015-11" db="EMBL/GenBank/DDBJ databases">
        <title>Genome sequences of Lysobacter enzymogenes strain C3 and Lysobacter antibioticus ATCC 29479.</title>
        <authorList>
            <person name="Kobayashi D.Y."/>
        </authorList>
    </citation>
    <scope>NUCLEOTIDE SEQUENCE [LARGE SCALE GENOMIC DNA]</scope>
    <source>
        <strain evidence="1 2">C3</strain>
    </source>
</reference>
<name>A0A0S2DMS2_LYSEN</name>
<dbReference type="Proteomes" id="UP000061569">
    <property type="component" value="Chromosome"/>
</dbReference>
<evidence type="ECO:0000313" key="2">
    <source>
        <dbReference type="Proteomes" id="UP000061569"/>
    </source>
</evidence>